<comment type="caution">
    <text evidence="1">The sequence shown here is derived from an EMBL/GenBank/DDBJ whole genome shotgun (WGS) entry which is preliminary data.</text>
</comment>
<evidence type="ECO:0000313" key="2">
    <source>
        <dbReference type="Proteomes" id="UP001497535"/>
    </source>
</evidence>
<dbReference type="Proteomes" id="UP001497535">
    <property type="component" value="Unassembled WGS sequence"/>
</dbReference>
<gene>
    <name evidence="1" type="ORF">MENTE1834_LOCUS26239</name>
</gene>
<organism evidence="1 2">
    <name type="scientific">Meloidogyne enterolobii</name>
    <name type="common">Root-knot nematode worm</name>
    <name type="synonym">Meloidogyne mayaguensis</name>
    <dbReference type="NCBI Taxonomy" id="390850"/>
    <lineage>
        <taxon>Eukaryota</taxon>
        <taxon>Metazoa</taxon>
        <taxon>Ecdysozoa</taxon>
        <taxon>Nematoda</taxon>
        <taxon>Chromadorea</taxon>
        <taxon>Rhabditida</taxon>
        <taxon>Tylenchina</taxon>
        <taxon>Tylenchomorpha</taxon>
        <taxon>Tylenchoidea</taxon>
        <taxon>Meloidogynidae</taxon>
        <taxon>Meloidogyninae</taxon>
        <taxon>Meloidogyne</taxon>
    </lineage>
</organism>
<accession>A0ACB0ZJ74</accession>
<sequence length="556" mass="61954">MILFKSSNLIKNNLLKTVLVSNASITTQQQTQQTRPNVVLIDAVRTPFVVSNTVFRELLAVDLQRHALRALVDRTNVPFEDIGHIICGQVVQECRTSNIAREAAITAGFPDSIPCNTVTLACISSAISTQNIASMITNGYLKAGIAGGVELLSDFPVRYNRKARLSMIDFQKAKKLDAKLKYGFKMLANWFTPELPAVSEFTTGEVMGNSGDRLAAAFCVSRKYFLNKFLGVYIPKETTGNFFVLRISPQIRKIFYPQLFVRNIFIRKFCLQNFCPQIFYGQYFCPQVFSAKFFSAKFLSAIFVCKFFVHNIFVRKFLSAIQLKIFLILREQDDFAIRSHTFADKATKENKLTDVVPMFVPYGPKKGQTVLTDNGIRVSTKEQMAKLKAAFIKPHGTASAALISSESYALQKGYKPKAFIRETMFVAQDPKDQLLLSPAYVIPKLLDKAGLKLQDVDVFEIHEAFAGQLLANLKALDSDWFCQNYMKRNAKFGTLPMEKLNLWGGSLSLGHPFGATGVRLLAHAANRLKDEGGRYAVIAACAAGGHGVGMLVEAYK</sequence>
<evidence type="ECO:0000313" key="1">
    <source>
        <dbReference type="EMBL" id="CAK5079144.1"/>
    </source>
</evidence>
<reference evidence="1" key="1">
    <citation type="submission" date="2023-11" db="EMBL/GenBank/DDBJ databases">
        <authorList>
            <person name="Poullet M."/>
        </authorList>
    </citation>
    <scope>NUCLEOTIDE SEQUENCE</scope>
    <source>
        <strain evidence="1">E1834</strain>
    </source>
</reference>
<dbReference type="EMBL" id="CAVMJV010000037">
    <property type="protein sequence ID" value="CAK5079144.1"/>
    <property type="molecule type" value="Genomic_DNA"/>
</dbReference>
<proteinExistence type="predicted"/>
<name>A0ACB0ZJ74_MELEN</name>
<keyword evidence="2" id="KW-1185">Reference proteome</keyword>
<protein>
    <submittedName>
        <fullName evidence="1">Uncharacterized protein</fullName>
    </submittedName>
</protein>